<keyword evidence="1" id="KW-0732">Signal</keyword>
<feature type="chain" id="PRO_5018542559" description="Ig-like domain-containing protein" evidence="1">
    <location>
        <begin position="24"/>
        <end position="262"/>
    </location>
</feature>
<proteinExistence type="predicted"/>
<reference evidence="4 5" key="2">
    <citation type="submission" date="2019-01" db="EMBL/GenBank/DDBJ databases">
        <title>A chromosome length genome reference of the Java medaka (oryzias javanicus).</title>
        <authorList>
            <person name="Herpin A."/>
            <person name="Takehana Y."/>
            <person name="Naruse K."/>
            <person name="Ansai S."/>
            <person name="Kawaguchi M."/>
        </authorList>
    </citation>
    <scope>NUCLEOTIDE SEQUENCE [LARGE SCALE GENOMIC DNA]</scope>
    <source>
        <strain evidence="4">RS831</strain>
        <tissue evidence="4">Whole body</tissue>
    </source>
</reference>
<dbReference type="GO" id="GO:0002250">
    <property type="term" value="P:adaptive immune response"/>
    <property type="evidence" value="ECO:0007669"/>
    <property type="project" value="InterPro"/>
</dbReference>
<dbReference type="GO" id="GO:0038023">
    <property type="term" value="F:signaling receptor activity"/>
    <property type="evidence" value="ECO:0007669"/>
    <property type="project" value="InterPro"/>
</dbReference>
<dbReference type="Pfam" id="PF07686">
    <property type="entry name" value="V-set"/>
    <property type="match status" value="2"/>
</dbReference>
<dbReference type="PANTHER" id="PTHR15343">
    <property type="entry name" value="CD7"/>
    <property type="match status" value="1"/>
</dbReference>
<evidence type="ECO:0008006" key="6">
    <source>
        <dbReference type="Google" id="ProtNLM"/>
    </source>
</evidence>
<dbReference type="InterPro" id="IPR003599">
    <property type="entry name" value="Ig_sub"/>
</dbReference>
<evidence type="ECO:0000259" key="3">
    <source>
        <dbReference type="SMART" id="SM00409"/>
    </source>
</evidence>
<organism evidence="4 5">
    <name type="scientific">Oryzias javanicus</name>
    <name type="common">Javanese ricefish</name>
    <name type="synonym">Aplocheilus javanicus</name>
    <dbReference type="NCBI Taxonomy" id="123683"/>
    <lineage>
        <taxon>Eukaryota</taxon>
        <taxon>Metazoa</taxon>
        <taxon>Chordata</taxon>
        <taxon>Craniata</taxon>
        <taxon>Vertebrata</taxon>
        <taxon>Euteleostomi</taxon>
        <taxon>Actinopterygii</taxon>
        <taxon>Neopterygii</taxon>
        <taxon>Teleostei</taxon>
        <taxon>Neoteleostei</taxon>
        <taxon>Acanthomorphata</taxon>
        <taxon>Ovalentaria</taxon>
        <taxon>Atherinomorphae</taxon>
        <taxon>Beloniformes</taxon>
        <taxon>Adrianichthyidae</taxon>
        <taxon>Oryziinae</taxon>
        <taxon>Oryzias</taxon>
    </lineage>
</organism>
<dbReference type="SUPFAM" id="SSF48726">
    <property type="entry name" value="Immunoglobulin"/>
    <property type="match status" value="2"/>
</dbReference>
<dbReference type="AlphaFoldDB" id="A0A3S2N807"/>
<feature type="domain" description="Immunoglobulin V-set" evidence="2">
    <location>
        <begin position="153"/>
        <end position="230"/>
    </location>
</feature>
<protein>
    <recommendedName>
        <fullName evidence="6">Ig-like domain-containing protein</fullName>
    </recommendedName>
</protein>
<dbReference type="EMBL" id="CM012437">
    <property type="protein sequence ID" value="RVE76321.1"/>
    <property type="molecule type" value="Genomic_DNA"/>
</dbReference>
<reference evidence="4 5" key="1">
    <citation type="submission" date="2018-11" db="EMBL/GenBank/DDBJ databases">
        <authorList>
            <person name="Lopez-Roques C."/>
            <person name="Donnadieu C."/>
            <person name="Bouchez O."/>
            <person name="Klopp C."/>
            <person name="Cabau C."/>
            <person name="Zahm M."/>
        </authorList>
    </citation>
    <scope>NUCLEOTIDE SEQUENCE [LARGE SCALE GENOMIC DNA]</scope>
    <source>
        <strain evidence="4">RS831</strain>
        <tissue evidence="4">Whole body</tissue>
    </source>
</reference>
<dbReference type="InterPro" id="IPR036179">
    <property type="entry name" value="Ig-like_dom_sf"/>
</dbReference>
<gene>
    <name evidence="4" type="ORF">OJAV_G00008430</name>
</gene>
<dbReference type="InterPro" id="IPR039090">
    <property type="entry name" value="CD7"/>
</dbReference>
<dbReference type="Proteomes" id="UP000283210">
    <property type="component" value="Chromosome 1"/>
</dbReference>
<dbReference type="OrthoDB" id="8952209at2759"/>
<feature type="signal peptide" evidence="1">
    <location>
        <begin position="1"/>
        <end position="23"/>
    </location>
</feature>
<evidence type="ECO:0000259" key="2">
    <source>
        <dbReference type="SMART" id="SM00406"/>
    </source>
</evidence>
<dbReference type="Gene3D" id="2.60.40.10">
    <property type="entry name" value="Immunoglobulins"/>
    <property type="match status" value="2"/>
</dbReference>
<dbReference type="GO" id="GO:0016020">
    <property type="term" value="C:membrane"/>
    <property type="evidence" value="ECO:0007669"/>
    <property type="project" value="InterPro"/>
</dbReference>
<feature type="domain" description="Immunoglobulin" evidence="3">
    <location>
        <begin position="143"/>
        <end position="252"/>
    </location>
</feature>
<accession>A0A3S2N807</accession>
<feature type="domain" description="Immunoglobulin V-set" evidence="2">
    <location>
        <begin position="35"/>
        <end position="111"/>
    </location>
</feature>
<dbReference type="SMART" id="SM00406">
    <property type="entry name" value="IGv"/>
    <property type="match status" value="2"/>
</dbReference>
<sequence length="262" mass="28919">MTQIHLLAFLWILIITQIGFVCSDIEFLERVEGESVVFRCAFDLKRPRPIGVSLWRTKPTRSQVLYKLSELHFTGEYKDRASVSGDPKDSSVNITISQLRSDDTNLYFCQFDIANQSSADETHPGNMEFLLVVGKNEPGPSEVEVVQTHVGGSAVLPCLTPNPEGITVEGVTLKRQKGGDPIEVVYQSKKSVATSEKVQLVSALGPDGVAFNVSLRQLQVEDSALYSCQLLLRDKPNSSHGLGRRAYFVSVQGRLSGKETFN</sequence>
<dbReference type="PANTHER" id="PTHR15343:SF0">
    <property type="entry name" value="T-CELL ANTIGEN CD7"/>
    <property type="match status" value="1"/>
</dbReference>
<evidence type="ECO:0000313" key="5">
    <source>
        <dbReference type="Proteomes" id="UP000283210"/>
    </source>
</evidence>
<keyword evidence="5" id="KW-1185">Reference proteome</keyword>
<evidence type="ECO:0000313" key="4">
    <source>
        <dbReference type="EMBL" id="RVE76321.1"/>
    </source>
</evidence>
<dbReference type="InterPro" id="IPR013106">
    <property type="entry name" value="Ig_V-set"/>
</dbReference>
<evidence type="ECO:0000256" key="1">
    <source>
        <dbReference type="SAM" id="SignalP"/>
    </source>
</evidence>
<dbReference type="InterPro" id="IPR013783">
    <property type="entry name" value="Ig-like_fold"/>
</dbReference>
<dbReference type="SMART" id="SM00409">
    <property type="entry name" value="IG"/>
    <property type="match status" value="2"/>
</dbReference>
<name>A0A3S2N807_ORYJA</name>
<feature type="domain" description="Immunoglobulin" evidence="3">
    <location>
        <begin position="25"/>
        <end position="134"/>
    </location>
</feature>